<feature type="transmembrane region" description="Helical" evidence="7">
    <location>
        <begin position="208"/>
        <end position="229"/>
    </location>
</feature>
<feature type="transmembrane region" description="Helical" evidence="7">
    <location>
        <begin position="301"/>
        <end position="325"/>
    </location>
</feature>
<feature type="transmembrane region" description="Helical" evidence="7">
    <location>
        <begin position="416"/>
        <end position="436"/>
    </location>
</feature>
<evidence type="ECO:0000256" key="5">
    <source>
        <dbReference type="ARBA" id="ARBA00023136"/>
    </source>
</evidence>
<dbReference type="AlphaFoldDB" id="A0A380ZUI7"/>
<evidence type="ECO:0000256" key="6">
    <source>
        <dbReference type="RuleBase" id="RU000320"/>
    </source>
</evidence>
<dbReference type="GO" id="GO:0015990">
    <property type="term" value="P:electron transport coupled proton transport"/>
    <property type="evidence" value="ECO:0007669"/>
    <property type="project" value="TreeGrafter"/>
</dbReference>
<dbReference type="GO" id="GO:0016020">
    <property type="term" value="C:membrane"/>
    <property type="evidence" value="ECO:0007669"/>
    <property type="project" value="UniProtKB-SubCell"/>
</dbReference>
<dbReference type="PANTHER" id="PTHR43507">
    <property type="entry name" value="NADH-UBIQUINONE OXIDOREDUCTASE CHAIN 4"/>
    <property type="match status" value="1"/>
</dbReference>
<keyword evidence="4 7" id="KW-1133">Transmembrane helix</keyword>
<dbReference type="GO" id="GO:0048039">
    <property type="term" value="F:ubiquinone binding"/>
    <property type="evidence" value="ECO:0007669"/>
    <property type="project" value="TreeGrafter"/>
</dbReference>
<dbReference type="EC" id="1.6.5.11" evidence="9"/>
<organism evidence="9 10">
    <name type="scientific">Bergeyella zoohelcum</name>
    <dbReference type="NCBI Taxonomy" id="1015"/>
    <lineage>
        <taxon>Bacteria</taxon>
        <taxon>Pseudomonadati</taxon>
        <taxon>Bacteroidota</taxon>
        <taxon>Flavobacteriia</taxon>
        <taxon>Flavobacteriales</taxon>
        <taxon>Weeksellaceae</taxon>
        <taxon>Bergeyella</taxon>
    </lineage>
</organism>
<comment type="similarity">
    <text evidence="2">Belongs to the complex I subunit 4 family.</text>
</comment>
<name>A0A380ZUI7_9FLAO</name>
<feature type="transmembrane region" description="Helical" evidence="7">
    <location>
        <begin position="337"/>
        <end position="355"/>
    </location>
</feature>
<evidence type="ECO:0000256" key="4">
    <source>
        <dbReference type="ARBA" id="ARBA00022989"/>
    </source>
</evidence>
<keyword evidence="9" id="KW-0560">Oxidoreductase</keyword>
<sequence>MSIELLSLLLLPLFGALVLFFAKGAFSRNIAIGFSLVQLVITLCMLCNFDSTATVDSALQYEINYPWMQGINSTIHFGVDGMSMLMVLLTNILVPLILISSIKSTQHYTHTFYALALLMQFGLIGVFTALDGLLFYIFWEVTLIPIWLICGIWGQENKRFQFTTKFFVYTFVGSLFMLGAFIFVYSHAASFSLTDMYNANLTETQQIIVFWFIFFAFAVKLPVFPFHTWQPDTYTYAPAQGTMLLSGIMLKMAVFGVLRWLLPITPMAIVGISGFIVLILAIVGVLHGALIALIQNDIKRILAYSSFSHVGLMVAGIFASAMVTLNGTFTIEGGQGAMVQAFAHGFNVVGLFICAEILERKFGTRDIRNMGGLARVAPIFAVVFLIVLLGSLGVPLTNGFIGEFILLKSVFGYDTLAAIIAGVSIILAAGYLLRMYGKTMFTEGNTEQLDGMKDVSTSEFIVLGSIAALVLVFGVYPQPIIDMVTPSLSFIYNALAH</sequence>
<evidence type="ECO:0000256" key="2">
    <source>
        <dbReference type="ARBA" id="ARBA00009025"/>
    </source>
</evidence>
<keyword evidence="3 6" id="KW-0812">Transmembrane</keyword>
<dbReference type="GO" id="GO:0008137">
    <property type="term" value="F:NADH dehydrogenase (ubiquinone) activity"/>
    <property type="evidence" value="ECO:0007669"/>
    <property type="project" value="InterPro"/>
</dbReference>
<dbReference type="RefSeq" id="WP_002687759.1">
    <property type="nucleotide sequence ID" value="NZ_JBHWND010000097.1"/>
</dbReference>
<proteinExistence type="inferred from homology"/>
<accession>A0A380ZUI7</accession>
<dbReference type="PANTHER" id="PTHR43507:SF1">
    <property type="entry name" value="NADH-UBIQUINONE OXIDOREDUCTASE CHAIN 4"/>
    <property type="match status" value="1"/>
</dbReference>
<feature type="transmembrane region" description="Helical" evidence="7">
    <location>
        <begin position="111"/>
        <end position="130"/>
    </location>
</feature>
<feature type="transmembrane region" description="Helical" evidence="7">
    <location>
        <begin position="75"/>
        <end position="99"/>
    </location>
</feature>
<dbReference type="Pfam" id="PF00361">
    <property type="entry name" value="Proton_antipo_M"/>
    <property type="match status" value="1"/>
</dbReference>
<comment type="subcellular location">
    <subcellularLocation>
        <location evidence="1">Endomembrane system</location>
        <topology evidence="1">Multi-pass membrane protein</topology>
    </subcellularLocation>
    <subcellularLocation>
        <location evidence="6">Membrane</location>
        <topology evidence="6">Multi-pass membrane protein</topology>
    </subcellularLocation>
</comment>
<feature type="transmembrane region" description="Helical" evidence="7">
    <location>
        <begin position="376"/>
        <end position="396"/>
    </location>
</feature>
<feature type="transmembrane region" description="Helical" evidence="7">
    <location>
        <begin position="268"/>
        <end position="294"/>
    </location>
</feature>
<feature type="domain" description="NADH:quinone oxidoreductase/Mrp antiporter transmembrane" evidence="8">
    <location>
        <begin position="131"/>
        <end position="424"/>
    </location>
</feature>
<dbReference type="InterPro" id="IPR010227">
    <property type="entry name" value="NADH_Q_OxRdtase_chainM/4"/>
</dbReference>
<feature type="transmembrane region" description="Helical" evidence="7">
    <location>
        <begin position="241"/>
        <end position="262"/>
    </location>
</feature>
<evidence type="ECO:0000259" key="8">
    <source>
        <dbReference type="Pfam" id="PF00361"/>
    </source>
</evidence>
<dbReference type="GO" id="GO:0042773">
    <property type="term" value="P:ATP synthesis coupled electron transport"/>
    <property type="evidence" value="ECO:0007669"/>
    <property type="project" value="InterPro"/>
</dbReference>
<protein>
    <submittedName>
        <fullName evidence="9">NADH-quinone oxidoreductase subunit M</fullName>
        <ecNumber evidence="9">1.6.5.11</ecNumber>
    </submittedName>
</protein>
<evidence type="ECO:0000313" key="9">
    <source>
        <dbReference type="EMBL" id="SUV52997.1"/>
    </source>
</evidence>
<feature type="transmembrane region" description="Helical" evidence="7">
    <location>
        <begin position="166"/>
        <end position="188"/>
    </location>
</feature>
<dbReference type="EMBL" id="UFTJ01000003">
    <property type="protein sequence ID" value="SUV52997.1"/>
    <property type="molecule type" value="Genomic_DNA"/>
</dbReference>
<dbReference type="InterPro" id="IPR001750">
    <property type="entry name" value="ND/Mrp_TM"/>
</dbReference>
<dbReference type="GO" id="GO:0003954">
    <property type="term" value="F:NADH dehydrogenase activity"/>
    <property type="evidence" value="ECO:0007669"/>
    <property type="project" value="TreeGrafter"/>
</dbReference>
<dbReference type="Proteomes" id="UP000255515">
    <property type="component" value="Unassembled WGS sequence"/>
</dbReference>
<reference evidence="9 10" key="1">
    <citation type="submission" date="2018-06" db="EMBL/GenBank/DDBJ databases">
        <authorList>
            <consortium name="Pathogen Informatics"/>
            <person name="Doyle S."/>
        </authorList>
    </citation>
    <scope>NUCLEOTIDE SEQUENCE [LARGE SCALE GENOMIC DNA]</scope>
    <source>
        <strain evidence="9 10">NCTC11661</strain>
    </source>
</reference>
<evidence type="ECO:0000256" key="7">
    <source>
        <dbReference type="SAM" id="Phobius"/>
    </source>
</evidence>
<dbReference type="GO" id="GO:0012505">
    <property type="term" value="C:endomembrane system"/>
    <property type="evidence" value="ECO:0007669"/>
    <property type="project" value="UniProtKB-SubCell"/>
</dbReference>
<gene>
    <name evidence="9" type="primary">nuoM</name>
    <name evidence="9" type="ORF">NCTC11661_02144</name>
</gene>
<evidence type="ECO:0000313" key="10">
    <source>
        <dbReference type="Proteomes" id="UP000255515"/>
    </source>
</evidence>
<dbReference type="NCBIfam" id="TIGR01972">
    <property type="entry name" value="NDH_I_M"/>
    <property type="match status" value="1"/>
</dbReference>
<keyword evidence="5 7" id="KW-0472">Membrane</keyword>
<feature type="transmembrane region" description="Helical" evidence="7">
    <location>
        <begin position="136"/>
        <end position="154"/>
    </location>
</feature>
<feature type="transmembrane region" description="Helical" evidence="7">
    <location>
        <begin position="457"/>
        <end position="476"/>
    </location>
</feature>
<evidence type="ECO:0000256" key="1">
    <source>
        <dbReference type="ARBA" id="ARBA00004127"/>
    </source>
</evidence>
<dbReference type="InterPro" id="IPR003918">
    <property type="entry name" value="NADH_UbQ_OxRdtase"/>
</dbReference>
<evidence type="ECO:0000256" key="3">
    <source>
        <dbReference type="ARBA" id="ARBA00022692"/>
    </source>
</evidence>
<dbReference type="PRINTS" id="PR01437">
    <property type="entry name" value="NUOXDRDTASE4"/>
</dbReference>